<evidence type="ECO:0000259" key="3">
    <source>
        <dbReference type="Pfam" id="PF14295"/>
    </source>
</evidence>
<keyword evidence="5" id="KW-1185">Reference proteome</keyword>
<sequence>MARASLLVAFSLVALAAGADESCSSGAEEAALLQTGNSQGRSITAHGARAGSSCAPPLPGKNNGGSNMGSSPGSGYGGDASSCEQLCGSTGGCQGWTFMQSIQTSTKQCWLKDANLYCPAQDSTDPYNTYTSGFCNGACSSPGPTPSPPSPGPECASPLPGKNNGCEPVLPCPGQHRPVQHVHLRLLQRRVLEPRPHPEPPESGVRVRLAASRRPPSSAGSRMRTCTALPRTTPTSTTRTPPASAAARAGEHRVVVCDGHAEGCEPSAVGLLCAIRLLSTSRRLLQVLPLIPVAT</sequence>
<dbReference type="Proteomes" id="UP001189429">
    <property type="component" value="Unassembled WGS sequence"/>
</dbReference>
<evidence type="ECO:0000256" key="1">
    <source>
        <dbReference type="SAM" id="MobiDB-lite"/>
    </source>
</evidence>
<protein>
    <recommendedName>
        <fullName evidence="3">Apple domain-containing protein</fullName>
    </recommendedName>
</protein>
<dbReference type="Gene3D" id="3.50.4.10">
    <property type="entry name" value="Hepatocyte Growth Factor"/>
    <property type="match status" value="1"/>
</dbReference>
<name>A0ABN9RK52_9DINO</name>
<feature type="domain" description="Apple" evidence="3">
    <location>
        <begin position="79"/>
        <end position="112"/>
    </location>
</feature>
<gene>
    <name evidence="4" type="ORF">PCOR1329_LOCUS21496</name>
</gene>
<comment type="caution">
    <text evidence="4">The sequence shown here is derived from an EMBL/GenBank/DDBJ whole genome shotgun (WGS) entry which is preliminary data.</text>
</comment>
<evidence type="ECO:0000256" key="2">
    <source>
        <dbReference type="SAM" id="SignalP"/>
    </source>
</evidence>
<evidence type="ECO:0000313" key="4">
    <source>
        <dbReference type="EMBL" id="CAK0819518.1"/>
    </source>
</evidence>
<feature type="compositionally biased region" description="Gly residues" evidence="1">
    <location>
        <begin position="62"/>
        <end position="74"/>
    </location>
</feature>
<feature type="region of interest" description="Disordered" evidence="1">
    <location>
        <begin position="42"/>
        <end position="74"/>
    </location>
</feature>
<dbReference type="Pfam" id="PF14295">
    <property type="entry name" value="PAN_4"/>
    <property type="match status" value="1"/>
</dbReference>
<dbReference type="InterPro" id="IPR003609">
    <property type="entry name" value="Pan_app"/>
</dbReference>
<feature type="signal peptide" evidence="2">
    <location>
        <begin position="1"/>
        <end position="18"/>
    </location>
</feature>
<evidence type="ECO:0000313" key="5">
    <source>
        <dbReference type="Proteomes" id="UP001189429"/>
    </source>
</evidence>
<feature type="chain" id="PRO_5045121307" description="Apple domain-containing protein" evidence="2">
    <location>
        <begin position="19"/>
        <end position="295"/>
    </location>
</feature>
<organism evidence="4 5">
    <name type="scientific">Prorocentrum cordatum</name>
    <dbReference type="NCBI Taxonomy" id="2364126"/>
    <lineage>
        <taxon>Eukaryota</taxon>
        <taxon>Sar</taxon>
        <taxon>Alveolata</taxon>
        <taxon>Dinophyceae</taxon>
        <taxon>Prorocentrales</taxon>
        <taxon>Prorocentraceae</taxon>
        <taxon>Prorocentrum</taxon>
    </lineage>
</organism>
<accession>A0ABN9RK52</accession>
<proteinExistence type="predicted"/>
<feature type="region of interest" description="Disordered" evidence="1">
    <location>
        <begin position="193"/>
        <end position="247"/>
    </location>
</feature>
<feature type="compositionally biased region" description="Low complexity" evidence="1">
    <location>
        <begin position="206"/>
        <end position="247"/>
    </location>
</feature>
<reference evidence="4" key="1">
    <citation type="submission" date="2023-10" db="EMBL/GenBank/DDBJ databases">
        <authorList>
            <person name="Chen Y."/>
            <person name="Shah S."/>
            <person name="Dougan E. K."/>
            <person name="Thang M."/>
            <person name="Chan C."/>
        </authorList>
    </citation>
    <scope>NUCLEOTIDE SEQUENCE [LARGE SCALE GENOMIC DNA]</scope>
</reference>
<dbReference type="EMBL" id="CAUYUJ010007087">
    <property type="protein sequence ID" value="CAK0819518.1"/>
    <property type="molecule type" value="Genomic_DNA"/>
</dbReference>
<keyword evidence="2" id="KW-0732">Signal</keyword>